<protein>
    <submittedName>
        <fullName evidence="1">Uncharacterized protein</fullName>
    </submittedName>
</protein>
<organism evidence="1 2">
    <name type="scientific">Dyella japonica</name>
    <dbReference type="NCBI Taxonomy" id="231455"/>
    <lineage>
        <taxon>Bacteria</taxon>
        <taxon>Pseudomonadati</taxon>
        <taxon>Pseudomonadota</taxon>
        <taxon>Gammaproteobacteria</taxon>
        <taxon>Lysobacterales</taxon>
        <taxon>Rhodanobacteraceae</taxon>
        <taxon>Dyella</taxon>
    </lineage>
</organism>
<comment type="caution">
    <text evidence="1">The sequence shown here is derived from an EMBL/GenBank/DDBJ whole genome shotgun (WGS) entry which is preliminary data.</text>
</comment>
<dbReference type="RefSeq" id="WP_354016191.1">
    <property type="nucleotide sequence ID" value="NZ_JBEPMU010000013.1"/>
</dbReference>
<dbReference type="EMBL" id="JBEPMU010000013">
    <property type="protein sequence ID" value="MET3654875.1"/>
    <property type="molecule type" value="Genomic_DNA"/>
</dbReference>
<accession>A0ABV2K1B5</accession>
<keyword evidence="2" id="KW-1185">Reference proteome</keyword>
<gene>
    <name evidence="1" type="ORF">ABIC75_004624</name>
</gene>
<proteinExistence type="predicted"/>
<evidence type="ECO:0000313" key="1">
    <source>
        <dbReference type="EMBL" id="MET3654875.1"/>
    </source>
</evidence>
<dbReference type="Proteomes" id="UP001549184">
    <property type="component" value="Unassembled WGS sequence"/>
</dbReference>
<evidence type="ECO:0000313" key="2">
    <source>
        <dbReference type="Proteomes" id="UP001549184"/>
    </source>
</evidence>
<reference evidence="1 2" key="1">
    <citation type="submission" date="2024-06" db="EMBL/GenBank/DDBJ databases">
        <title>Sorghum-associated microbial communities from plants grown in Nebraska, USA.</title>
        <authorList>
            <person name="Schachtman D."/>
        </authorList>
    </citation>
    <scope>NUCLEOTIDE SEQUENCE [LARGE SCALE GENOMIC DNA]</scope>
    <source>
        <strain evidence="1 2">1073</strain>
    </source>
</reference>
<sequence length="249" mass="27850">MKHFPWTTVFYLAVAVSSPISCAKDSQPPEGRTLFDRSRYGGGILYAHPMYKNDSLNWLEMYWVSKDGGYLRLLYDMPTTTHFEGPGNYSPSGRFYMYAQRDLTGPAGPTPQVCGFIDLSNGCIGGAMDATCEGHWDSTRDDWVQSDGSKISAEEMLGEPNAAQNFLEALKYPAQDGGTVYQINDREMFEHDGGIQNLLRCNALSPETIDAYQSILGIFKKHRSPKARNYLQKAIDDYTKKHPSSETSP</sequence>
<name>A0ABV2K1B5_9GAMM</name>